<keyword evidence="3" id="KW-0732">Signal</keyword>
<evidence type="ECO:0000256" key="1">
    <source>
        <dbReference type="ARBA" id="ARBA00023157"/>
    </source>
</evidence>
<organism evidence="5">
    <name type="scientific">Anopheles coluzzii</name>
    <name type="common">African malaria mosquito</name>
    <dbReference type="NCBI Taxonomy" id="1518534"/>
    <lineage>
        <taxon>Eukaryota</taxon>
        <taxon>Metazoa</taxon>
        <taxon>Ecdysozoa</taxon>
        <taxon>Arthropoda</taxon>
        <taxon>Hexapoda</taxon>
        <taxon>Insecta</taxon>
        <taxon>Pterygota</taxon>
        <taxon>Neoptera</taxon>
        <taxon>Endopterygota</taxon>
        <taxon>Diptera</taxon>
        <taxon>Nematocera</taxon>
        <taxon>Culicoidea</taxon>
        <taxon>Culicidae</taxon>
        <taxon>Anophelinae</taxon>
        <taxon>Anopheles</taxon>
    </lineage>
</organism>
<dbReference type="SMART" id="SM00186">
    <property type="entry name" value="FBG"/>
    <property type="match status" value="3"/>
</dbReference>
<dbReference type="AlphaFoldDB" id="A0A8W7PXG0"/>
<dbReference type="CDD" id="cd00087">
    <property type="entry name" value="FReD"/>
    <property type="match status" value="3"/>
</dbReference>
<dbReference type="VEuPathDB" id="VectorBase:ACON2_032890"/>
<dbReference type="GO" id="GO:0005615">
    <property type="term" value="C:extracellular space"/>
    <property type="evidence" value="ECO:0007669"/>
    <property type="project" value="TreeGrafter"/>
</dbReference>
<feature type="domain" description="Fibrinogen C-terminal" evidence="4">
    <location>
        <begin position="147"/>
        <end position="364"/>
    </location>
</feature>
<feature type="chain" id="PRO_5036495819" description="Fibrinogen C-terminal domain-containing protein" evidence="3">
    <location>
        <begin position="22"/>
        <end position="816"/>
    </location>
</feature>
<dbReference type="PANTHER" id="PTHR19143">
    <property type="entry name" value="FIBRINOGEN/TENASCIN/ANGIOPOEITIN"/>
    <property type="match status" value="1"/>
</dbReference>
<proteinExistence type="predicted"/>
<evidence type="ECO:0000256" key="3">
    <source>
        <dbReference type="SAM" id="SignalP"/>
    </source>
</evidence>
<protein>
    <recommendedName>
        <fullName evidence="4">Fibrinogen C-terminal domain-containing protein</fullName>
    </recommendedName>
</protein>
<comment type="function">
    <text evidence="2">Lectin involved in innate immunity. Agglutinates all types of human erythrocytes, Gram-positive and Gram-negative bacteria. Has a stronger agglutinating activity towards Gram-negative bacteria than towards Gram-positive bacteria. Specifically recognizes acetyl group-containing substances on agglutinated cells. The hemagglutinating activity was inhibited by EDTA, acetyl group-containing mono- and disaccharides, N-acetyl derivatives of amino acids, other acetyl group-containing substances, propionamide and benzamide. Enhances the antimicrobial activity of big defensin against Gram-positive bacteria but not against Gram-negative bacteria.</text>
</comment>
<dbReference type="InterPro" id="IPR002181">
    <property type="entry name" value="Fibrinogen_a/b/g_C_dom"/>
</dbReference>
<evidence type="ECO:0000313" key="5">
    <source>
        <dbReference type="EnsemblMetazoa" id="ACOM039313-PA.1"/>
    </source>
</evidence>
<evidence type="ECO:0000256" key="2">
    <source>
        <dbReference type="ARBA" id="ARBA00053344"/>
    </source>
</evidence>
<dbReference type="Pfam" id="PF00147">
    <property type="entry name" value="Fibrinogen_C"/>
    <property type="match status" value="3"/>
</dbReference>
<dbReference type="FunFam" id="3.90.215.10:FF:000001">
    <property type="entry name" value="Tenascin isoform 1"/>
    <property type="match status" value="1"/>
</dbReference>
<dbReference type="VEuPathDB" id="VectorBase:ACON2_030948"/>
<dbReference type="GO" id="GO:0030246">
    <property type="term" value="F:carbohydrate binding"/>
    <property type="evidence" value="ECO:0007669"/>
    <property type="project" value="UniProtKB-ARBA"/>
</dbReference>
<feature type="domain" description="Fibrinogen C-terminal" evidence="4">
    <location>
        <begin position="459"/>
        <end position="650"/>
    </location>
</feature>
<keyword evidence="1" id="KW-1015">Disulfide bond</keyword>
<dbReference type="VEuPathDB" id="VectorBase:ACON2_033415"/>
<dbReference type="Proteomes" id="UP000075882">
    <property type="component" value="Unassembled WGS sequence"/>
</dbReference>
<dbReference type="EnsemblMetazoa" id="ACOM039313-RA">
    <property type="protein sequence ID" value="ACOM039313-PA.1"/>
    <property type="gene ID" value="ACOM039313"/>
</dbReference>
<dbReference type="PROSITE" id="PS00514">
    <property type="entry name" value="FIBRINOGEN_C_1"/>
    <property type="match status" value="2"/>
</dbReference>
<dbReference type="PROSITE" id="PS51406">
    <property type="entry name" value="FIBRINOGEN_C_2"/>
    <property type="match status" value="3"/>
</dbReference>
<sequence length="816" mass="93279">MFRKTHLLTWILLYNVFKVQSEATGTPSSVSLNGFGFELVMAKLQILEHHLVESNLQTEEKITIMNSRIDNLVTAVENLAWIAQQTGETVHQLGLSARHIAHNLTVIQRDLTNVVAEQKLLVTNNQLRQYQLFQSSCNASNGTINFEDHRNVYKSCNKVPFTASGVYNIRPEKPFKQPITVLCDQEYESGGWIVIQHRFDGSTNFYRNWDEYKNGFGNLDGEFWLGLDRIYQLTVSQPHELVVLLEDFDGNKTFARYDQFEISNESGKYALTNIGEYSGTAGDSLQNAKGMKFSTYDSDNDVWNDNCAVSYTGAWWYGACHKSNLNGKYLRGETKEYATSMGWFTFRGHHYALKSSKMMIRPNYCFILTSGIMFKTCLGIVLLISCDGLLAQNVSNSFNWGVEHCGYALGLVMNKLNLLDHHIIEKEVQMESKLNDLSSKIDSLMQQKCNTTTLPVFNKTKDDVYSSCRKTPATGVYTIQPEKPFKEPITVLCDQEYESGGWIVIQHRFDGSTNFYRNWKEYKNGFGNLDGEFWLGLDRIYQLTVSQPYELVVLLEDFDGNKTFARYDQFEIADENQMYMLSKIEGFSGPAGDSLGNVKGMKFSTLDSDNDTWKDSCAVTYTGAWWYSACHASNLNGQYLRGETTEYATGMPFKEPITVLCDQEYESGGWIVIQHRFDGSTNFYRNWKEYKNGFGNLDGEFWLGLDRIYQLTVSQPHELIVMLEDFDGNKTFARYDHFEIGDEDQKYSVMKIEKYSGTAGDAFSGTKSVKFSTFDADNDTWDNHCAVKFTGAWWYSNCHSRYISFLYSGAIGTKNY</sequence>
<evidence type="ECO:0000259" key="4">
    <source>
        <dbReference type="PROSITE" id="PS51406"/>
    </source>
</evidence>
<dbReference type="InterPro" id="IPR014716">
    <property type="entry name" value="Fibrinogen_a/b/g_C_1"/>
</dbReference>
<accession>A0A8W7PXG0</accession>
<dbReference type="InterPro" id="IPR020837">
    <property type="entry name" value="Fibrinogen_CS"/>
</dbReference>
<reference evidence="5" key="1">
    <citation type="submission" date="2022-08" db="UniProtKB">
        <authorList>
            <consortium name="EnsemblMetazoa"/>
        </authorList>
    </citation>
    <scope>IDENTIFICATION</scope>
</reference>
<dbReference type="InterPro" id="IPR036056">
    <property type="entry name" value="Fibrinogen-like_C"/>
</dbReference>
<feature type="signal peptide" evidence="3">
    <location>
        <begin position="1"/>
        <end position="21"/>
    </location>
</feature>
<dbReference type="InterPro" id="IPR050373">
    <property type="entry name" value="Fibrinogen_C-term_domain"/>
</dbReference>
<dbReference type="SUPFAM" id="SSF56496">
    <property type="entry name" value="Fibrinogen C-terminal domain-like"/>
    <property type="match status" value="3"/>
</dbReference>
<name>A0A8W7PXG0_ANOCL</name>
<dbReference type="Gene3D" id="3.90.215.10">
    <property type="entry name" value="Gamma Fibrinogen, chain A, domain 1"/>
    <property type="match status" value="3"/>
</dbReference>
<dbReference type="PANTHER" id="PTHR19143:SF327">
    <property type="entry name" value="FI21813P1-RELATED"/>
    <property type="match status" value="1"/>
</dbReference>
<feature type="domain" description="Fibrinogen C-terminal" evidence="4">
    <location>
        <begin position="655"/>
        <end position="816"/>
    </location>
</feature>